<name>A0A061SGI8_9CHLO</name>
<comment type="catalytic activity">
    <reaction evidence="11">
        <text>a 1,2-diacyl-sn-glycero-3-phosphoethanolamine(in) = a 1,2-diacyl-sn-glycero-3-phosphoethanolamine(out)</text>
        <dbReference type="Rhea" id="RHEA:38895"/>
        <dbReference type="ChEBI" id="CHEBI:64612"/>
    </reaction>
</comment>
<evidence type="ECO:0000256" key="4">
    <source>
        <dbReference type="ARBA" id="ARBA00018070"/>
    </source>
</evidence>
<keyword evidence="6" id="KW-0256">Endoplasmic reticulum</keyword>
<feature type="compositionally biased region" description="Acidic residues" evidence="12">
    <location>
        <begin position="338"/>
        <end position="352"/>
    </location>
</feature>
<keyword evidence="5" id="KW-0813">Transport</keyword>
<dbReference type="PANTHER" id="PTHR13190:SF1">
    <property type="entry name" value="AUTOPHAGY-RELATED 2, ISOFORM A"/>
    <property type="match status" value="1"/>
</dbReference>
<feature type="region of interest" description="Disordered" evidence="12">
    <location>
        <begin position="284"/>
        <end position="311"/>
    </location>
</feature>
<evidence type="ECO:0000256" key="6">
    <source>
        <dbReference type="ARBA" id="ARBA00022824"/>
    </source>
</evidence>
<dbReference type="GO" id="GO:0006869">
    <property type="term" value="P:lipid transport"/>
    <property type="evidence" value="ECO:0007669"/>
    <property type="project" value="UniProtKB-KW"/>
</dbReference>
<dbReference type="GO" id="GO:0034727">
    <property type="term" value="P:piecemeal microautophagy of the nucleus"/>
    <property type="evidence" value="ECO:0007669"/>
    <property type="project" value="TreeGrafter"/>
</dbReference>
<comment type="catalytic activity">
    <reaction evidence="10">
        <text>a 1,2-diacyl-sn-glycero-3-phospho-L-serine(in) = a 1,2-diacyl-sn-glycero-3-phospho-L-serine(out)</text>
        <dbReference type="Rhea" id="RHEA:38663"/>
        <dbReference type="ChEBI" id="CHEBI:57262"/>
    </reaction>
</comment>
<protein>
    <recommendedName>
        <fullName evidence="4">Autophagy-related protein 2</fullName>
    </recommendedName>
</protein>
<feature type="region of interest" description="Disordered" evidence="12">
    <location>
        <begin position="1703"/>
        <end position="1725"/>
    </location>
</feature>
<dbReference type="EMBL" id="GBEZ01003282">
    <property type="protein sequence ID" value="JAC81846.1"/>
    <property type="molecule type" value="Transcribed_RNA"/>
</dbReference>
<dbReference type="GO" id="GO:0061723">
    <property type="term" value="P:glycophagy"/>
    <property type="evidence" value="ECO:0007669"/>
    <property type="project" value="TreeGrafter"/>
</dbReference>
<evidence type="ECO:0000256" key="11">
    <source>
        <dbReference type="ARBA" id="ARBA00024615"/>
    </source>
</evidence>
<dbReference type="GO" id="GO:0000045">
    <property type="term" value="P:autophagosome assembly"/>
    <property type="evidence" value="ECO:0007669"/>
    <property type="project" value="TreeGrafter"/>
</dbReference>
<organism evidence="13">
    <name type="scientific">Tetraselmis sp. GSL018</name>
    <dbReference type="NCBI Taxonomy" id="582737"/>
    <lineage>
        <taxon>Eukaryota</taxon>
        <taxon>Viridiplantae</taxon>
        <taxon>Chlorophyta</taxon>
        <taxon>core chlorophytes</taxon>
        <taxon>Chlorodendrophyceae</taxon>
        <taxon>Chlorodendrales</taxon>
        <taxon>Chlorodendraceae</taxon>
        <taxon>Tetraselmis</taxon>
    </lineage>
</organism>
<evidence type="ECO:0000256" key="10">
    <source>
        <dbReference type="ARBA" id="ARBA00024479"/>
    </source>
</evidence>
<evidence type="ECO:0000256" key="3">
    <source>
        <dbReference type="ARBA" id="ARBA00009714"/>
    </source>
</evidence>
<feature type="region of interest" description="Disordered" evidence="12">
    <location>
        <begin position="887"/>
        <end position="914"/>
    </location>
</feature>
<evidence type="ECO:0000256" key="12">
    <source>
        <dbReference type="SAM" id="MobiDB-lite"/>
    </source>
</evidence>
<dbReference type="GO" id="GO:0043495">
    <property type="term" value="F:protein-membrane adaptor activity"/>
    <property type="evidence" value="ECO:0007669"/>
    <property type="project" value="TreeGrafter"/>
</dbReference>
<reference evidence="13" key="1">
    <citation type="submission" date="2014-05" db="EMBL/GenBank/DDBJ databases">
        <title>The transcriptome of the halophilic microalga Tetraselmis sp. GSL018 isolated from the Great Salt Lake, Utah.</title>
        <authorList>
            <person name="Jinkerson R.E."/>
            <person name="D'Adamo S."/>
            <person name="Posewitz M.C."/>
        </authorList>
    </citation>
    <scope>NUCLEOTIDE SEQUENCE</scope>
    <source>
        <strain evidence="13">GSL018</strain>
    </source>
</reference>
<keyword evidence="8" id="KW-0445">Lipid transport</keyword>
<proteinExistence type="inferred from homology"/>
<comment type="subcellular location">
    <subcellularLocation>
        <location evidence="1">Endoplasmic reticulum membrane</location>
        <topology evidence="1">Peripheral membrane protein</topology>
    </subcellularLocation>
    <subcellularLocation>
        <location evidence="2">Preautophagosomal structure membrane</location>
        <topology evidence="2">Peripheral membrane protein</topology>
    </subcellularLocation>
</comment>
<dbReference type="GO" id="GO:0005789">
    <property type="term" value="C:endoplasmic reticulum membrane"/>
    <property type="evidence" value="ECO:0007669"/>
    <property type="project" value="UniProtKB-SubCell"/>
</dbReference>
<comment type="similarity">
    <text evidence="3">Belongs to the ATG2 family.</text>
</comment>
<evidence type="ECO:0000256" key="5">
    <source>
        <dbReference type="ARBA" id="ARBA00022448"/>
    </source>
</evidence>
<dbReference type="GO" id="GO:0034045">
    <property type="term" value="C:phagophore assembly site membrane"/>
    <property type="evidence" value="ECO:0007669"/>
    <property type="project" value="UniProtKB-SubCell"/>
</dbReference>
<dbReference type="Pfam" id="PF13329">
    <property type="entry name" value="ATG2_CAD"/>
    <property type="match status" value="1"/>
</dbReference>
<accession>A0A061SGI8</accession>
<evidence type="ECO:0000256" key="9">
    <source>
        <dbReference type="ARBA" id="ARBA00023136"/>
    </source>
</evidence>
<evidence type="ECO:0000256" key="1">
    <source>
        <dbReference type="ARBA" id="ARBA00004406"/>
    </source>
</evidence>
<evidence type="ECO:0000256" key="8">
    <source>
        <dbReference type="ARBA" id="ARBA00023055"/>
    </source>
</evidence>
<sequence length="1765" mass="181767">MFGADWAVKRFLKFLLKRNIGRLLKNEVDVRKLEVQLGSGLVQMSDVLLNCEFLNENLELPGWELTRGYLGSLRATVPYAALATESCCLEADECLLVVRPAAEGGPAVPPRRGPPAAGAPAVDVAELAAEALSTGAQLLAGSIEHILQLLEVRVTNLKVRVELGRQAGAPALVLSVGAARYHSPEGARDASWQAEPPAETARAVSVEDVWLGLSATAEGGGAEQEETLVSGSFGGGASAAAVVRAAAGRSSSSLEVEASVSTLEAHLWPWQVPALREAARLASRPLPPAPEPEPTREAAAAAPEAEQELSSSEVLDRLIAPGYKDLLAEAILWGWGADESEDGGGEEEEAEGAELLPPGADLGAESASELADVLVRRQEAAGAGSSAPPRVSVALRVDGLAVALNCGERRGQAPSACASLPPGGQLVAEVGLIAALFSQEGPQHCDLEVSMWGLEAGERLPLCHPDAAGPTGALEAFARGPALLPRGPLPGPTFAGLYTPGGSGSQSPWGRSTVYASCLAMSNSAPLGRSGMAVSGMAPQPAGECFEVWPVLVCGWLGERGPEPPGEAREPSARISLRVALCGAGDDAGLSAAELELQPLACWVRLPLLRRVEPFLQGDGEGGTAVPTRGADAEGSHGSLQRERSRAVGLRFSVSCEQLCCIGMVQPPPSPEGEPSEPVLAVAEACAAHGGPLFSGSIGRDDACGGDGAGLGCEAQAELGALSAYMLQLRHGSWGGGAAGDPHVDVMRVFDAVRDENHPEACTCEVSWRPSRQTGRWLLEEAWGRASALAGSMHEGGGGPQALDQGAVEMIHLQDRCILASALLVSVRAPLAELRFTEAEWGALSSAAALLAAEQAAACPGPSRPQVGLPQVSVLVQCRLKATVEPASPEPGAIGPEESAAESSPPVGGARSGPKAFRAAAGDLRVLWVGNLGGLQFAQTVSAQAADVSLDAAGASPASLLWCPQPGPGCYGLSVLSVTKPSDAAATSPASSSAIGGGADSALLGEPAAQPPSLQAVTAVDAADVTLQCLDGDPTLAWAAILGRCLSPGEPAAPPPATAAPVMGSFQVAVNIAEAALGCEAPPGSPSDAAAAVLTCGSLHWSLFSGTSTQEVLLTRVALYVAEQSAVSERHPSRQREPRSLPKANLLSEGHMLVAQEASLSLSIAAPGAGAGGGSETAISNQRLCITTCPRRLAALSSLASRLGDDEGIGAAQGHSMHWGSASAGLTPHAAGQGRGEPSGGAGVLGAVVEDMFREGRGPVPQDPLAASTVMAGGWYGQGNGPSASTMFEGPCLPSPGVWPQPWAGSAPAIRPDYLDASSLGFECVDEAHYRPESQGRWFGGRAAPAELDEDYVQRPAAAASGLPVGRGGAVQETLPAGHAPSQSRFLLRNISGVWRFKLADDPSAPGVDVEFRDAMLVRDAFPDGSEEASRLAVSVADVAVVDSAIPRADGNPWRTVLAAAQSPEHPRDSRRCFLSVELMAVRPDPAGLPDVTEARLSLAVVPLRLRLDQNVVSFLQRFAEQLKVASMEPIDAEPFIVDGAFDEAVSLGGDEGAEPYFQRVKLEGFTVLIDYRPRRVDVAALREGSLVEVANAVPWSGVELTFVPLHLKGCQGWDGLRSEAADAWLADIAANQFHKFLAGVTPLQSVLRVGGAALQVLSLPAGRLAREGRLYRTVHRGLCRLVETLCREAYAVGATVAGSAQEALGSGRRPPEGLGDAGRRLDSSLLGPLRQSGLLQSASQAASAVGSKIRSSIGGAGHRTGGRQ</sequence>
<feature type="compositionally biased region" description="Basic and acidic residues" evidence="12">
    <location>
        <begin position="631"/>
        <end position="642"/>
    </location>
</feature>
<feature type="compositionally biased region" description="Gly residues" evidence="12">
    <location>
        <begin position="1233"/>
        <end position="1242"/>
    </location>
</feature>
<dbReference type="InterPro" id="IPR026849">
    <property type="entry name" value="ATG2"/>
</dbReference>
<dbReference type="GO" id="GO:0032266">
    <property type="term" value="F:phosphatidylinositol-3-phosphate binding"/>
    <property type="evidence" value="ECO:0007669"/>
    <property type="project" value="TreeGrafter"/>
</dbReference>
<evidence type="ECO:0000256" key="2">
    <source>
        <dbReference type="ARBA" id="ARBA00004623"/>
    </source>
</evidence>
<dbReference type="PANTHER" id="PTHR13190">
    <property type="entry name" value="AUTOPHAGY-RELATED 2, ISOFORM A"/>
    <property type="match status" value="1"/>
</dbReference>
<dbReference type="GO" id="GO:0000422">
    <property type="term" value="P:autophagy of mitochondrion"/>
    <property type="evidence" value="ECO:0007669"/>
    <property type="project" value="TreeGrafter"/>
</dbReference>
<feature type="region of interest" description="Disordered" evidence="12">
    <location>
        <begin position="337"/>
        <end position="362"/>
    </location>
</feature>
<evidence type="ECO:0000313" key="13">
    <source>
        <dbReference type="EMBL" id="JAC81846.1"/>
    </source>
</evidence>
<keyword evidence="7" id="KW-0072">Autophagy</keyword>
<evidence type="ECO:0000256" key="7">
    <source>
        <dbReference type="ARBA" id="ARBA00023006"/>
    </source>
</evidence>
<feature type="region of interest" description="Disordered" evidence="12">
    <location>
        <begin position="617"/>
        <end position="642"/>
    </location>
</feature>
<dbReference type="GO" id="GO:0061709">
    <property type="term" value="P:reticulophagy"/>
    <property type="evidence" value="ECO:0007669"/>
    <property type="project" value="TreeGrafter"/>
</dbReference>
<keyword evidence="9" id="KW-0472">Membrane</keyword>
<gene>
    <name evidence="13" type="primary">ATG2</name>
    <name evidence="13" type="ORF">TSPGSL018_7016</name>
</gene>
<dbReference type="GO" id="GO:0061908">
    <property type="term" value="C:phagophore"/>
    <property type="evidence" value="ECO:0007669"/>
    <property type="project" value="TreeGrafter"/>
</dbReference>
<feature type="compositionally biased region" description="Low complexity" evidence="12">
    <location>
        <begin position="297"/>
        <end position="311"/>
    </location>
</feature>
<feature type="region of interest" description="Disordered" evidence="12">
    <location>
        <begin position="1212"/>
        <end position="1242"/>
    </location>
</feature>